<dbReference type="PANTHER" id="PTHR33240:SF15">
    <property type="entry name" value="GAG-PRO-LIKE PROTEIN"/>
    <property type="match status" value="1"/>
</dbReference>
<dbReference type="OrthoDB" id="779804at2759"/>
<sequence>MVNVINVIFGGSNKPVHEKMRQRKDYLRSVNHVCEGKHFRTPWSHVPITFTQADLKLKHYPHNDPLVIKANTGKNTVHFFGNDIGRILVDNDSLADIILWRCFAQMGFTEKDLKRST</sequence>
<dbReference type="EMBL" id="PQIB02000006">
    <property type="protein sequence ID" value="RLN13184.1"/>
    <property type="molecule type" value="Genomic_DNA"/>
</dbReference>
<keyword evidence="2" id="KW-1185">Reference proteome</keyword>
<accession>A0A3L6S1Z6</accession>
<evidence type="ECO:0000313" key="2">
    <source>
        <dbReference type="Proteomes" id="UP000275267"/>
    </source>
</evidence>
<dbReference type="AlphaFoldDB" id="A0A3L6S1Z6"/>
<evidence type="ECO:0000313" key="1">
    <source>
        <dbReference type="EMBL" id="RLN13184.1"/>
    </source>
</evidence>
<gene>
    <name evidence="1" type="ORF">C2845_PM09G12700</name>
</gene>
<name>A0A3L6S1Z6_PANMI</name>
<proteinExistence type="predicted"/>
<reference evidence="2" key="1">
    <citation type="journal article" date="2019" name="Nat. Commun.">
        <title>The genome of broomcorn millet.</title>
        <authorList>
            <person name="Zou C."/>
            <person name="Miki D."/>
            <person name="Li D."/>
            <person name="Tang Q."/>
            <person name="Xiao L."/>
            <person name="Rajput S."/>
            <person name="Deng P."/>
            <person name="Jia W."/>
            <person name="Huang R."/>
            <person name="Zhang M."/>
            <person name="Sun Y."/>
            <person name="Hu J."/>
            <person name="Fu X."/>
            <person name="Schnable P.S."/>
            <person name="Li F."/>
            <person name="Zhang H."/>
            <person name="Feng B."/>
            <person name="Zhu X."/>
            <person name="Liu R."/>
            <person name="Schnable J.C."/>
            <person name="Zhu J.-K."/>
            <person name="Zhang H."/>
        </authorList>
    </citation>
    <scope>NUCLEOTIDE SEQUENCE [LARGE SCALE GENOMIC DNA]</scope>
</reference>
<organism evidence="1 2">
    <name type="scientific">Panicum miliaceum</name>
    <name type="common">Proso millet</name>
    <name type="synonym">Broomcorn millet</name>
    <dbReference type="NCBI Taxonomy" id="4540"/>
    <lineage>
        <taxon>Eukaryota</taxon>
        <taxon>Viridiplantae</taxon>
        <taxon>Streptophyta</taxon>
        <taxon>Embryophyta</taxon>
        <taxon>Tracheophyta</taxon>
        <taxon>Spermatophyta</taxon>
        <taxon>Magnoliopsida</taxon>
        <taxon>Liliopsida</taxon>
        <taxon>Poales</taxon>
        <taxon>Poaceae</taxon>
        <taxon>PACMAD clade</taxon>
        <taxon>Panicoideae</taxon>
        <taxon>Panicodae</taxon>
        <taxon>Paniceae</taxon>
        <taxon>Panicinae</taxon>
        <taxon>Panicum</taxon>
        <taxon>Panicum sect. Panicum</taxon>
    </lineage>
</organism>
<dbReference type="PANTHER" id="PTHR33240">
    <property type="entry name" value="OS08G0508500 PROTEIN"/>
    <property type="match status" value="1"/>
</dbReference>
<protein>
    <submittedName>
        <fullName evidence="1">Prpol</fullName>
    </submittedName>
</protein>
<dbReference type="Proteomes" id="UP000275267">
    <property type="component" value="Unassembled WGS sequence"/>
</dbReference>
<dbReference type="STRING" id="4540.A0A3L6S1Z6"/>
<comment type="caution">
    <text evidence="1">The sequence shown here is derived from an EMBL/GenBank/DDBJ whole genome shotgun (WGS) entry which is preliminary data.</text>
</comment>